<protein>
    <submittedName>
        <fullName evidence="3">Putative Flp pilus-assembly TadE/G-like</fullName>
    </submittedName>
</protein>
<name>A0A0S7BLU6_9CHLR</name>
<proteinExistence type="predicted"/>
<gene>
    <name evidence="3" type="ORF">LARV_03443</name>
</gene>
<feature type="domain" description="Putative Flp pilus-assembly TadG-like N-terminal" evidence="2">
    <location>
        <begin position="10"/>
        <end position="56"/>
    </location>
</feature>
<sequence>MKSTLEYQRGQVIILFVLALVGLLAFAGLAVDGAMLYSDRRASQSAADSAALAGAGAGGNTMQLREIYSKPDFNCNNLNYAGTKMNLVEDDIIDAAISRASVNGYIIDNDISDNMGVKVTCSDTNTDKYLDVEVRITAQIQSSFLHLVFNRPLMNTVTAIARIRPIAPKGGGNGIIALNETQCKQGGQYVGGIYLDGTTIEVVSDGGGMSSNTCIIRNGNSEIVVLNSDPPAYARTSSDWTNDGVFVDGNGDPLTMEQSSTYNLQVTIDPPKCTGLPINPAKIGGIYQPGIYTNGIKQDGTLAPGLYCVDQPSNGKLANLQGNGVTMYFRTGNVEWNGGFSHLTAPAEGSVAPAVPGLLFYFGDGGFTMLGNATAELSGTIYAPYGTIDLGGAETTYTWETVLIGNNVKIHGNPFVAVKVDYKKVLTDPSYLDLLK</sequence>
<keyword evidence="4" id="KW-1185">Reference proteome</keyword>
<keyword evidence="1" id="KW-0812">Transmembrane</keyword>
<dbReference type="OrthoDB" id="115485at2"/>
<keyword evidence="1" id="KW-0472">Membrane</keyword>
<dbReference type="AlphaFoldDB" id="A0A0S7BLU6"/>
<evidence type="ECO:0000313" key="3">
    <source>
        <dbReference type="EMBL" id="GAP15651.1"/>
    </source>
</evidence>
<keyword evidence="1" id="KW-1133">Transmembrane helix</keyword>
<accession>A0A0S7BLU6</accession>
<dbReference type="EMBL" id="DF967972">
    <property type="protein sequence ID" value="GAP15651.1"/>
    <property type="molecule type" value="Genomic_DNA"/>
</dbReference>
<dbReference type="Pfam" id="PF13400">
    <property type="entry name" value="Tad"/>
    <property type="match status" value="1"/>
</dbReference>
<dbReference type="STRING" id="360412.LARV_03443"/>
<dbReference type="InterPro" id="IPR028087">
    <property type="entry name" value="Tad_N"/>
</dbReference>
<feature type="transmembrane region" description="Helical" evidence="1">
    <location>
        <begin position="12"/>
        <end position="37"/>
    </location>
</feature>
<evidence type="ECO:0000259" key="2">
    <source>
        <dbReference type="Pfam" id="PF13400"/>
    </source>
</evidence>
<evidence type="ECO:0000256" key="1">
    <source>
        <dbReference type="SAM" id="Phobius"/>
    </source>
</evidence>
<evidence type="ECO:0000313" key="4">
    <source>
        <dbReference type="Proteomes" id="UP000055060"/>
    </source>
</evidence>
<reference evidence="3" key="1">
    <citation type="submission" date="2015-07" db="EMBL/GenBank/DDBJ databases">
        <title>Draft Genome Sequences of Anaerolinea thermolimosa IMO-1, Bellilinea caldifistulae GOMI-1, Leptolinea tardivitalis YMTK-2, Levilinea saccharolytica KIBI-1,Longilinea arvoryzae KOME-1, Previously Described as Members of the Anaerolineaceae (Chloroflexi).</title>
        <authorList>
            <person name="Sekiguchi Y."/>
            <person name="Ohashi A."/>
            <person name="Matsuura N."/>
            <person name="Tourlousse M.D."/>
        </authorList>
    </citation>
    <scope>NUCLEOTIDE SEQUENCE [LARGE SCALE GENOMIC DNA]</scope>
    <source>
        <strain evidence="3">KOME-1</strain>
    </source>
</reference>
<organism evidence="3">
    <name type="scientific">Longilinea arvoryzae</name>
    <dbReference type="NCBI Taxonomy" id="360412"/>
    <lineage>
        <taxon>Bacteria</taxon>
        <taxon>Bacillati</taxon>
        <taxon>Chloroflexota</taxon>
        <taxon>Anaerolineae</taxon>
        <taxon>Anaerolineales</taxon>
        <taxon>Anaerolineaceae</taxon>
        <taxon>Longilinea</taxon>
    </lineage>
</organism>
<dbReference type="RefSeq" id="WP_075074817.1">
    <property type="nucleotide sequence ID" value="NZ_DF967972.1"/>
</dbReference>
<dbReference type="Proteomes" id="UP000055060">
    <property type="component" value="Unassembled WGS sequence"/>
</dbReference>